<dbReference type="InterPro" id="IPR024989">
    <property type="entry name" value="MFS_assoc_dom"/>
</dbReference>
<dbReference type="Pfam" id="PF12832">
    <property type="entry name" value="MFS_1_like"/>
    <property type="match status" value="1"/>
</dbReference>
<keyword evidence="4 6" id="KW-1133">Transmembrane helix</keyword>
<evidence type="ECO:0000256" key="1">
    <source>
        <dbReference type="ARBA" id="ARBA00004141"/>
    </source>
</evidence>
<sequence length="554" mass="62896">MESPSQLNNDSKRVKDRHSFKINICKKCKIDVNKTFLPVKLALYFWFAAGYSSIAFLPVFMKHQGFTIADFAIINTISVPLQISGGIVSGIFADKIGRAKPIMVGYFIIYLLVILSFPLMPRVTECGSNTMNFTCQDDDFTLFTAEANCDILQNDSQKISCSKISFRNATFSENHKNCIYVNNVYSSENISMEKYVFNNNSGICHYSLNLKKYAIENLTTCRVEMCESFIFSCTSKPPMNCNENKEIWIFIYYIVFIVYDVIRTTQFKLFDVIVMDLTVEHGTDFGRQRIWSIIGSLSGPPTVGFLLHVFSSDSSEKNYSFVFYCITVFTCLSAAELWKVNTKLNNPAQEMGRKFLKLFKDINIVLFFLLLFVGGFSWGFQSIFRNWYLQDMGASDFLLGISSGIPFLYGLPFLYYSRWWINKIGEPNLFVLALLGHAVSGFAYSLLKEPWIAVIIELTHILTYDLFIVSVLEYAVKVTPEGVQATMKVIALSLHFNGGRIISTSLGGYIMSVYGARMAFKVIGSCALIYSVIYGVFLITRFFSKKKTGKLELN</sequence>
<dbReference type="OrthoDB" id="7531894at2759"/>
<organism evidence="8 9">
    <name type="scientific">Nephila pilipes</name>
    <name type="common">Giant wood spider</name>
    <name type="synonym">Nephila maculata</name>
    <dbReference type="NCBI Taxonomy" id="299642"/>
    <lineage>
        <taxon>Eukaryota</taxon>
        <taxon>Metazoa</taxon>
        <taxon>Ecdysozoa</taxon>
        <taxon>Arthropoda</taxon>
        <taxon>Chelicerata</taxon>
        <taxon>Arachnida</taxon>
        <taxon>Araneae</taxon>
        <taxon>Araneomorphae</taxon>
        <taxon>Entelegynae</taxon>
        <taxon>Araneoidea</taxon>
        <taxon>Nephilidae</taxon>
        <taxon>Nephila</taxon>
    </lineage>
</organism>
<dbReference type="PANTHER" id="PTHR16172:SF41">
    <property type="entry name" value="MAJOR FACILITATOR SUPERFAMILY DOMAIN-CONTAINING PROTEIN 6-LIKE"/>
    <property type="match status" value="1"/>
</dbReference>
<comment type="similarity">
    <text evidence="2">Belongs to the major facilitator superfamily. MFSD6 family.</text>
</comment>
<accession>A0A8X6N2S8</accession>
<feature type="transmembrane region" description="Helical" evidence="6">
    <location>
        <begin position="290"/>
        <end position="309"/>
    </location>
</feature>
<evidence type="ECO:0000256" key="5">
    <source>
        <dbReference type="ARBA" id="ARBA00023136"/>
    </source>
</evidence>
<feature type="transmembrane region" description="Helical" evidence="6">
    <location>
        <begin position="247"/>
        <end position="262"/>
    </location>
</feature>
<feature type="transmembrane region" description="Helical" evidence="6">
    <location>
        <begin position="358"/>
        <end position="377"/>
    </location>
</feature>
<feature type="transmembrane region" description="Helical" evidence="6">
    <location>
        <begin position="72"/>
        <end position="92"/>
    </location>
</feature>
<feature type="transmembrane region" description="Helical" evidence="6">
    <location>
        <begin position="428"/>
        <end position="446"/>
    </location>
</feature>
<dbReference type="Proteomes" id="UP000887013">
    <property type="component" value="Unassembled WGS sequence"/>
</dbReference>
<comment type="caution">
    <text evidence="8">The sequence shown here is derived from an EMBL/GenBank/DDBJ whole genome shotgun (WGS) entry which is preliminary data.</text>
</comment>
<proteinExistence type="inferred from homology"/>
<dbReference type="GO" id="GO:0016020">
    <property type="term" value="C:membrane"/>
    <property type="evidence" value="ECO:0007669"/>
    <property type="project" value="UniProtKB-SubCell"/>
</dbReference>
<keyword evidence="3 6" id="KW-0812">Transmembrane</keyword>
<reference evidence="8" key="1">
    <citation type="submission" date="2020-08" db="EMBL/GenBank/DDBJ databases">
        <title>Multicomponent nature underlies the extraordinary mechanical properties of spider dragline silk.</title>
        <authorList>
            <person name="Kono N."/>
            <person name="Nakamura H."/>
            <person name="Mori M."/>
            <person name="Yoshida Y."/>
            <person name="Ohtoshi R."/>
            <person name="Malay A.D."/>
            <person name="Moran D.A.P."/>
            <person name="Tomita M."/>
            <person name="Numata K."/>
            <person name="Arakawa K."/>
        </authorList>
    </citation>
    <scope>NUCLEOTIDE SEQUENCE</scope>
</reference>
<dbReference type="AlphaFoldDB" id="A0A8X6N2S8"/>
<feature type="transmembrane region" description="Helical" evidence="6">
    <location>
        <begin position="497"/>
        <end position="516"/>
    </location>
</feature>
<feature type="transmembrane region" description="Helical" evidence="6">
    <location>
        <begin position="522"/>
        <end position="543"/>
    </location>
</feature>
<keyword evidence="5 6" id="KW-0472">Membrane</keyword>
<evidence type="ECO:0000256" key="6">
    <source>
        <dbReference type="SAM" id="Phobius"/>
    </source>
</evidence>
<keyword evidence="9" id="KW-1185">Reference proteome</keyword>
<feature type="transmembrane region" description="Helical" evidence="6">
    <location>
        <begin position="397"/>
        <end position="416"/>
    </location>
</feature>
<feature type="transmembrane region" description="Helical" evidence="6">
    <location>
        <begin position="452"/>
        <end position="476"/>
    </location>
</feature>
<evidence type="ECO:0000313" key="9">
    <source>
        <dbReference type="Proteomes" id="UP000887013"/>
    </source>
</evidence>
<protein>
    <recommendedName>
        <fullName evidence="7">Major facilitator superfamily associated domain-containing protein</fullName>
    </recommendedName>
</protein>
<gene>
    <name evidence="8" type="ORF">NPIL_549731</name>
</gene>
<dbReference type="InterPro" id="IPR036259">
    <property type="entry name" value="MFS_trans_sf"/>
</dbReference>
<evidence type="ECO:0000256" key="2">
    <source>
        <dbReference type="ARBA" id="ARBA00005241"/>
    </source>
</evidence>
<dbReference type="Gene3D" id="1.20.1250.20">
    <property type="entry name" value="MFS general substrate transporter like domains"/>
    <property type="match status" value="3"/>
</dbReference>
<evidence type="ECO:0000313" key="8">
    <source>
        <dbReference type="EMBL" id="GFS91159.1"/>
    </source>
</evidence>
<evidence type="ECO:0000256" key="4">
    <source>
        <dbReference type="ARBA" id="ARBA00022989"/>
    </source>
</evidence>
<name>A0A8X6N2S8_NEPPI</name>
<dbReference type="PANTHER" id="PTHR16172">
    <property type="entry name" value="MAJOR FACILITATOR SUPERFAMILY DOMAIN-CONTAINING PROTEIN 6-LIKE"/>
    <property type="match status" value="1"/>
</dbReference>
<feature type="transmembrane region" description="Helical" evidence="6">
    <location>
        <begin position="321"/>
        <end position="338"/>
    </location>
</feature>
<dbReference type="EMBL" id="BMAW01053467">
    <property type="protein sequence ID" value="GFS91159.1"/>
    <property type="molecule type" value="Genomic_DNA"/>
</dbReference>
<feature type="domain" description="Major facilitator superfamily associated" evidence="7">
    <location>
        <begin position="39"/>
        <end position="521"/>
    </location>
</feature>
<dbReference type="SUPFAM" id="SSF103473">
    <property type="entry name" value="MFS general substrate transporter"/>
    <property type="match status" value="1"/>
</dbReference>
<comment type="subcellular location">
    <subcellularLocation>
        <location evidence="1">Membrane</location>
        <topology evidence="1">Multi-pass membrane protein</topology>
    </subcellularLocation>
</comment>
<feature type="transmembrane region" description="Helical" evidence="6">
    <location>
        <begin position="104"/>
        <end position="121"/>
    </location>
</feature>
<feature type="transmembrane region" description="Helical" evidence="6">
    <location>
        <begin position="41"/>
        <end position="60"/>
    </location>
</feature>
<evidence type="ECO:0000259" key="7">
    <source>
        <dbReference type="Pfam" id="PF12832"/>
    </source>
</evidence>
<evidence type="ECO:0000256" key="3">
    <source>
        <dbReference type="ARBA" id="ARBA00022692"/>
    </source>
</evidence>
<dbReference type="InterPro" id="IPR051717">
    <property type="entry name" value="MFS_MFSD6"/>
</dbReference>